<sequence length="459" mass="49926">MSKEDSGASSAEANPAESEISMSRGPRPRSFSGGGGGGGSGGGGGGSGGAGGTGGSSGTSGGSNLRPVRSPRENDAIDRATNSNSAHRKLLSDPRFRIRPLQQVISACTGAMITACFMTPLDVIKTRMQSQQSPAHKCFFYSNGLMDHLFASGPNGPELASLRPRPQFSSSWDALMKISRHEGVAALWSGLGPTLVSALPSTIIYFVAYEQFKARYLHMYERHYSNTLEPRQIENWDTKRTLPSVVPMMSGVTARICAVTVVSPIELVRTKMQAQRQTYAQMLQFVRSVVALQGVWGLWRGLRPTILRDVPFSGIYWPIYESLKQNLGQSSQPSFSLSFLAGVLAGTVAAIVTTPFDVVKTHEQIEFGERVIFTDSPARDFGKKSTFSRLTGIYRMHGVRGLFAGCGPRLLKVAPACAIMISTFEYSKSFFFHYNVRHHNEALLLDNPKAMPVKDDAIE</sequence>
<dbReference type="GO" id="GO:1990542">
    <property type="term" value="P:mitochondrial transmembrane transport"/>
    <property type="evidence" value="ECO:0007669"/>
    <property type="project" value="InterPro"/>
</dbReference>
<keyword evidence="4 10" id="KW-0812">Transmembrane</keyword>
<organism evidence="13 14">
    <name type="scientific">Drosophila yakuba</name>
    <name type="common">Fruit fly</name>
    <dbReference type="NCBI Taxonomy" id="7245"/>
    <lineage>
        <taxon>Eukaryota</taxon>
        <taxon>Metazoa</taxon>
        <taxon>Ecdysozoa</taxon>
        <taxon>Arthropoda</taxon>
        <taxon>Hexapoda</taxon>
        <taxon>Insecta</taxon>
        <taxon>Pterygota</taxon>
        <taxon>Neoptera</taxon>
        <taxon>Endopterygota</taxon>
        <taxon>Diptera</taxon>
        <taxon>Brachycera</taxon>
        <taxon>Muscomorpha</taxon>
        <taxon>Ephydroidea</taxon>
        <taxon>Drosophilidae</taxon>
        <taxon>Drosophila</taxon>
        <taxon>Sophophora</taxon>
    </lineage>
</organism>
<feature type="repeat" description="Solcar" evidence="10">
    <location>
        <begin position="242"/>
        <end position="326"/>
    </location>
</feature>
<dbReference type="InterPro" id="IPR023395">
    <property type="entry name" value="MCP_dom_sf"/>
</dbReference>
<protein>
    <recommendedName>
        <fullName evidence="15">Solute carrier family 25 member 40</fullName>
    </recommendedName>
</protein>
<evidence type="ECO:0000256" key="3">
    <source>
        <dbReference type="ARBA" id="ARBA00022448"/>
    </source>
</evidence>
<dbReference type="Gene3D" id="1.50.40.10">
    <property type="entry name" value="Mitochondrial carrier domain"/>
    <property type="match status" value="2"/>
</dbReference>
<dbReference type="PROSITE" id="PS50920">
    <property type="entry name" value="SOLCAR"/>
    <property type="match status" value="3"/>
</dbReference>
<evidence type="ECO:0000256" key="1">
    <source>
        <dbReference type="ARBA" id="ARBA00004448"/>
    </source>
</evidence>
<evidence type="ECO:0008006" key="15">
    <source>
        <dbReference type="Google" id="ProtNLM"/>
    </source>
</evidence>
<evidence type="ECO:0000256" key="4">
    <source>
        <dbReference type="ARBA" id="ARBA00022692"/>
    </source>
</evidence>
<gene>
    <name evidence="13" type="primary">Dyak\GE11166</name>
    <name evidence="13" type="synonym">dyak_GLEANR_11216</name>
    <name evidence="13" type="synonym">GE11166</name>
    <name evidence="13" type="ORF">Dyak_GE11166</name>
</gene>
<dbReference type="eggNOG" id="KOG0761">
    <property type="taxonomic scope" value="Eukaryota"/>
</dbReference>
<feature type="compositionally biased region" description="Gly residues" evidence="12">
    <location>
        <begin position="32"/>
        <end position="61"/>
    </location>
</feature>
<evidence type="ECO:0000256" key="9">
    <source>
        <dbReference type="ARBA" id="ARBA00023136"/>
    </source>
</evidence>
<feature type="repeat" description="Solcar" evidence="10">
    <location>
        <begin position="333"/>
        <end position="430"/>
    </location>
</feature>
<comment type="similarity">
    <text evidence="2 11">Belongs to the mitochondrial carrier (TC 2.A.29) family.</text>
</comment>
<dbReference type="PANTHER" id="PTHR45760">
    <property type="entry name" value="FI19922P1-RELATED"/>
    <property type="match status" value="1"/>
</dbReference>
<dbReference type="AlphaFoldDB" id="B4IUS0"/>
<evidence type="ECO:0000256" key="8">
    <source>
        <dbReference type="ARBA" id="ARBA00023128"/>
    </source>
</evidence>
<feature type="compositionally biased region" description="Low complexity" evidence="12">
    <location>
        <begin position="7"/>
        <end position="21"/>
    </location>
</feature>
<evidence type="ECO:0000256" key="12">
    <source>
        <dbReference type="SAM" id="MobiDB-lite"/>
    </source>
</evidence>
<name>B4IUS0_DROYA</name>
<feature type="repeat" description="Solcar" evidence="10">
    <location>
        <begin position="98"/>
        <end position="215"/>
    </location>
</feature>
<keyword evidence="7" id="KW-1133">Transmembrane helix</keyword>
<dbReference type="InterPro" id="IPR045315">
    <property type="entry name" value="Mtm1-like"/>
</dbReference>
<dbReference type="InterPro" id="IPR018108">
    <property type="entry name" value="MCP_transmembrane"/>
</dbReference>
<dbReference type="OrthoDB" id="1747031at2759"/>
<dbReference type="PANTHER" id="PTHR45760:SF2">
    <property type="entry name" value="FI19922P1-RELATED"/>
    <property type="match status" value="1"/>
</dbReference>
<comment type="subcellular location">
    <subcellularLocation>
        <location evidence="1">Mitochondrion inner membrane</location>
        <topology evidence="1">Multi-pass membrane protein</topology>
    </subcellularLocation>
</comment>
<evidence type="ECO:0000256" key="10">
    <source>
        <dbReference type="PROSITE-ProRule" id="PRU00282"/>
    </source>
</evidence>
<evidence type="ECO:0000313" key="14">
    <source>
        <dbReference type="Proteomes" id="UP000002282"/>
    </source>
</evidence>
<keyword evidence="9 10" id="KW-0472">Membrane</keyword>
<evidence type="ECO:0000256" key="5">
    <source>
        <dbReference type="ARBA" id="ARBA00022737"/>
    </source>
</evidence>
<dbReference type="HOGENOM" id="CLU_015166_0_0_1"/>
<reference evidence="13 14" key="2">
    <citation type="journal article" date="2007" name="PLoS Biol.">
        <title>Principles of genome evolution in the Drosophila melanogaster species group.</title>
        <authorList>
            <person name="Ranz J.M."/>
            <person name="Maurin D."/>
            <person name="Chan Y.S."/>
            <person name="von Grotthuss M."/>
            <person name="Hillier L.W."/>
            <person name="Roote J."/>
            <person name="Ashburner M."/>
            <person name="Bergman C.M."/>
        </authorList>
    </citation>
    <scope>NUCLEOTIDE SEQUENCE [LARGE SCALE GENOMIC DNA]</scope>
    <source>
        <strain evidence="14">Tai18E2 / Tucson 14021-0261.01</strain>
    </source>
</reference>
<keyword evidence="14" id="KW-1185">Reference proteome</keyword>
<evidence type="ECO:0000256" key="11">
    <source>
        <dbReference type="RuleBase" id="RU000488"/>
    </source>
</evidence>
<dbReference type="KEGG" id="dya:Dyak_GE11166"/>
<dbReference type="Pfam" id="PF00153">
    <property type="entry name" value="Mito_carr"/>
    <property type="match status" value="3"/>
</dbReference>
<evidence type="ECO:0000256" key="7">
    <source>
        <dbReference type="ARBA" id="ARBA00022989"/>
    </source>
</evidence>
<evidence type="ECO:0000256" key="2">
    <source>
        <dbReference type="ARBA" id="ARBA00006375"/>
    </source>
</evidence>
<reference evidence="13 14" key="1">
    <citation type="journal article" date="2007" name="Nature">
        <title>Evolution of genes and genomes on the Drosophila phylogeny.</title>
        <authorList>
            <consortium name="Drosophila 12 Genomes Consortium"/>
            <person name="Clark A.G."/>
            <person name="Eisen M.B."/>
            <person name="Smith D.R."/>
            <person name="Bergman C.M."/>
            <person name="Oliver B."/>
            <person name="Markow T.A."/>
            <person name="Kaufman T.C."/>
            <person name="Kellis M."/>
            <person name="Gelbart W."/>
            <person name="Iyer V.N."/>
            <person name="Pollard D.A."/>
            <person name="Sackton T.B."/>
            <person name="Larracuente A.M."/>
            <person name="Singh N.D."/>
            <person name="Abad J.P."/>
            <person name="Abt D.N."/>
            <person name="Adryan B."/>
            <person name="Aguade M."/>
            <person name="Akashi H."/>
            <person name="Anderson W.W."/>
            <person name="Aquadro C.F."/>
            <person name="Ardell D.H."/>
            <person name="Arguello R."/>
            <person name="Artieri C.G."/>
            <person name="Barbash D.A."/>
            <person name="Barker D."/>
            <person name="Barsanti P."/>
            <person name="Batterham P."/>
            <person name="Batzoglou S."/>
            <person name="Begun D."/>
            <person name="Bhutkar A."/>
            <person name="Blanco E."/>
            <person name="Bosak S.A."/>
            <person name="Bradley R.K."/>
            <person name="Brand A.D."/>
            <person name="Brent M.R."/>
            <person name="Brooks A.N."/>
            <person name="Brown R.H."/>
            <person name="Butlin R.K."/>
            <person name="Caggese C."/>
            <person name="Calvi B.R."/>
            <person name="Bernardo de Carvalho A."/>
            <person name="Caspi A."/>
            <person name="Castrezana S."/>
            <person name="Celniker S.E."/>
            <person name="Chang J.L."/>
            <person name="Chapple C."/>
            <person name="Chatterji S."/>
            <person name="Chinwalla A."/>
            <person name="Civetta A."/>
            <person name="Clifton S.W."/>
            <person name="Comeron J.M."/>
            <person name="Costello J.C."/>
            <person name="Coyne J.A."/>
            <person name="Daub J."/>
            <person name="David R.G."/>
            <person name="Delcher A.L."/>
            <person name="Delehaunty K."/>
            <person name="Do C.B."/>
            <person name="Ebling H."/>
            <person name="Edwards K."/>
            <person name="Eickbush T."/>
            <person name="Evans J.D."/>
            <person name="Filipski A."/>
            <person name="Findeiss S."/>
            <person name="Freyhult E."/>
            <person name="Fulton L."/>
            <person name="Fulton R."/>
            <person name="Garcia A.C."/>
            <person name="Gardiner A."/>
            <person name="Garfield D.A."/>
            <person name="Garvin B.E."/>
            <person name="Gibson G."/>
            <person name="Gilbert D."/>
            <person name="Gnerre S."/>
            <person name="Godfrey J."/>
            <person name="Good R."/>
            <person name="Gotea V."/>
            <person name="Gravely B."/>
            <person name="Greenberg A.J."/>
            <person name="Griffiths-Jones S."/>
            <person name="Gross S."/>
            <person name="Guigo R."/>
            <person name="Gustafson E.A."/>
            <person name="Haerty W."/>
            <person name="Hahn M.W."/>
            <person name="Halligan D.L."/>
            <person name="Halpern A.L."/>
            <person name="Halter G.M."/>
            <person name="Han M.V."/>
            <person name="Heger A."/>
            <person name="Hillier L."/>
            <person name="Hinrichs A.S."/>
            <person name="Holmes I."/>
            <person name="Hoskins R.A."/>
            <person name="Hubisz M.J."/>
            <person name="Hultmark D."/>
            <person name="Huntley M.A."/>
            <person name="Jaffe D.B."/>
            <person name="Jagadeeshan S."/>
            <person name="Jeck W.R."/>
            <person name="Johnson J."/>
            <person name="Jones C.D."/>
            <person name="Jordan W.C."/>
            <person name="Karpen G.H."/>
            <person name="Kataoka E."/>
            <person name="Keightley P.D."/>
            <person name="Kheradpour P."/>
            <person name="Kirkness E.F."/>
            <person name="Koerich L.B."/>
            <person name="Kristiansen K."/>
            <person name="Kudrna D."/>
            <person name="Kulathinal R.J."/>
            <person name="Kumar S."/>
            <person name="Kwok R."/>
            <person name="Lander E."/>
            <person name="Langley C.H."/>
            <person name="Lapoint R."/>
            <person name="Lazzaro B.P."/>
            <person name="Lee S.J."/>
            <person name="Levesque L."/>
            <person name="Li R."/>
            <person name="Lin C.F."/>
            <person name="Lin M.F."/>
            <person name="Lindblad-Toh K."/>
            <person name="Llopart A."/>
            <person name="Long M."/>
            <person name="Low L."/>
            <person name="Lozovsky E."/>
            <person name="Lu J."/>
            <person name="Luo M."/>
            <person name="Machado C.A."/>
            <person name="Makalowski W."/>
            <person name="Marzo M."/>
            <person name="Matsuda M."/>
            <person name="Matzkin L."/>
            <person name="McAllister B."/>
            <person name="McBride C.S."/>
            <person name="McKernan B."/>
            <person name="McKernan K."/>
            <person name="Mendez-Lago M."/>
            <person name="Minx P."/>
            <person name="Mollenhauer M.U."/>
            <person name="Montooth K."/>
            <person name="Mount S.M."/>
            <person name="Mu X."/>
            <person name="Myers E."/>
            <person name="Negre B."/>
            <person name="Newfeld S."/>
            <person name="Nielsen R."/>
            <person name="Noor M.A."/>
            <person name="O'Grady P."/>
            <person name="Pachter L."/>
            <person name="Papaceit M."/>
            <person name="Parisi M.J."/>
            <person name="Parisi M."/>
            <person name="Parts L."/>
            <person name="Pedersen J.S."/>
            <person name="Pesole G."/>
            <person name="Phillippy A.M."/>
            <person name="Ponting C.P."/>
            <person name="Pop M."/>
            <person name="Porcelli D."/>
            <person name="Powell J.R."/>
            <person name="Prohaska S."/>
            <person name="Pruitt K."/>
            <person name="Puig M."/>
            <person name="Quesneville H."/>
            <person name="Ram K.R."/>
            <person name="Rand D."/>
            <person name="Rasmussen M.D."/>
            <person name="Reed L.K."/>
            <person name="Reenan R."/>
            <person name="Reily A."/>
            <person name="Remington K.A."/>
            <person name="Rieger T.T."/>
            <person name="Ritchie M.G."/>
            <person name="Robin C."/>
            <person name="Rogers Y.H."/>
            <person name="Rohde C."/>
            <person name="Rozas J."/>
            <person name="Rubenfield M.J."/>
            <person name="Ruiz A."/>
            <person name="Russo S."/>
            <person name="Salzberg S.L."/>
            <person name="Sanchez-Gracia A."/>
            <person name="Saranga D.J."/>
            <person name="Sato H."/>
            <person name="Schaeffer S.W."/>
            <person name="Schatz M.C."/>
            <person name="Schlenke T."/>
            <person name="Schwartz R."/>
            <person name="Segarra C."/>
            <person name="Singh R.S."/>
            <person name="Sirot L."/>
            <person name="Sirota M."/>
            <person name="Sisneros N.B."/>
            <person name="Smith C.D."/>
            <person name="Smith T.F."/>
            <person name="Spieth J."/>
            <person name="Stage D.E."/>
            <person name="Stark A."/>
            <person name="Stephan W."/>
            <person name="Strausberg R.L."/>
            <person name="Strempel S."/>
            <person name="Sturgill D."/>
            <person name="Sutton G."/>
            <person name="Sutton G.G."/>
            <person name="Tao W."/>
            <person name="Teichmann S."/>
            <person name="Tobari Y.N."/>
            <person name="Tomimura Y."/>
            <person name="Tsolas J.M."/>
            <person name="Valente V.L."/>
            <person name="Venter E."/>
            <person name="Venter J.C."/>
            <person name="Vicario S."/>
            <person name="Vieira F.G."/>
            <person name="Vilella A.J."/>
            <person name="Villasante A."/>
            <person name="Walenz B."/>
            <person name="Wang J."/>
            <person name="Wasserman M."/>
            <person name="Watts T."/>
            <person name="Wilson D."/>
            <person name="Wilson R.K."/>
            <person name="Wing R.A."/>
            <person name="Wolfner M.F."/>
            <person name="Wong A."/>
            <person name="Wong G.K."/>
            <person name="Wu C.I."/>
            <person name="Wu G."/>
            <person name="Yamamoto D."/>
            <person name="Yang H.P."/>
            <person name="Yang S.P."/>
            <person name="Yorke J.A."/>
            <person name="Yoshida K."/>
            <person name="Zdobnov E."/>
            <person name="Zhang P."/>
            <person name="Zhang Y."/>
            <person name="Zimin A.V."/>
            <person name="Baldwin J."/>
            <person name="Abdouelleil A."/>
            <person name="Abdulkadir J."/>
            <person name="Abebe A."/>
            <person name="Abera B."/>
            <person name="Abreu J."/>
            <person name="Acer S.C."/>
            <person name="Aftuck L."/>
            <person name="Alexander A."/>
            <person name="An P."/>
            <person name="Anderson E."/>
            <person name="Anderson S."/>
            <person name="Arachi H."/>
            <person name="Azer M."/>
            <person name="Bachantsang P."/>
            <person name="Barry A."/>
            <person name="Bayul T."/>
            <person name="Berlin A."/>
            <person name="Bessette D."/>
            <person name="Bloom T."/>
            <person name="Blye J."/>
            <person name="Boguslavskiy L."/>
            <person name="Bonnet C."/>
            <person name="Boukhgalter B."/>
            <person name="Bourzgui I."/>
            <person name="Brown A."/>
            <person name="Cahill P."/>
            <person name="Channer S."/>
            <person name="Cheshatsang Y."/>
            <person name="Chuda L."/>
            <person name="Citroen M."/>
            <person name="Collymore A."/>
            <person name="Cooke P."/>
            <person name="Costello M."/>
            <person name="D'Aco K."/>
            <person name="Daza R."/>
            <person name="De Haan G."/>
            <person name="DeGray S."/>
            <person name="DeMaso C."/>
            <person name="Dhargay N."/>
            <person name="Dooley K."/>
            <person name="Dooley E."/>
            <person name="Doricent M."/>
            <person name="Dorje P."/>
            <person name="Dorjee K."/>
            <person name="Dupes A."/>
            <person name="Elong R."/>
            <person name="Falk J."/>
            <person name="Farina A."/>
            <person name="Faro S."/>
            <person name="Ferguson D."/>
            <person name="Fisher S."/>
            <person name="Foley C.D."/>
            <person name="Franke A."/>
            <person name="Friedrich D."/>
            <person name="Gadbois L."/>
            <person name="Gearin G."/>
            <person name="Gearin C.R."/>
            <person name="Giannoukos G."/>
            <person name="Goode T."/>
            <person name="Graham J."/>
            <person name="Grandbois E."/>
            <person name="Grewal S."/>
            <person name="Gyaltsen K."/>
            <person name="Hafez N."/>
            <person name="Hagos B."/>
            <person name="Hall J."/>
            <person name="Henson C."/>
            <person name="Hollinger A."/>
            <person name="Honan T."/>
            <person name="Huard M.D."/>
            <person name="Hughes L."/>
            <person name="Hurhula B."/>
            <person name="Husby M.E."/>
            <person name="Kamat A."/>
            <person name="Kanga B."/>
            <person name="Kashin S."/>
            <person name="Khazanovich D."/>
            <person name="Kisner P."/>
            <person name="Lance K."/>
            <person name="Lara M."/>
            <person name="Lee W."/>
            <person name="Lennon N."/>
            <person name="Letendre F."/>
            <person name="LeVine R."/>
            <person name="Lipovsky A."/>
            <person name="Liu X."/>
            <person name="Liu J."/>
            <person name="Liu S."/>
            <person name="Lokyitsang T."/>
            <person name="Lokyitsang Y."/>
            <person name="Lubonja R."/>
            <person name="Lui A."/>
            <person name="MacDonald P."/>
            <person name="Magnisalis V."/>
            <person name="Maru K."/>
            <person name="Matthews C."/>
            <person name="McCusker W."/>
            <person name="McDonough S."/>
            <person name="Mehta T."/>
            <person name="Meldrim J."/>
            <person name="Meneus L."/>
            <person name="Mihai O."/>
            <person name="Mihalev A."/>
            <person name="Mihova T."/>
            <person name="Mittelman R."/>
            <person name="Mlenga V."/>
            <person name="Montmayeur A."/>
            <person name="Mulrain L."/>
            <person name="Navidi A."/>
            <person name="Naylor J."/>
            <person name="Negash T."/>
            <person name="Nguyen T."/>
            <person name="Nguyen N."/>
            <person name="Nicol R."/>
            <person name="Norbu C."/>
            <person name="Norbu N."/>
            <person name="Novod N."/>
            <person name="O'Neill B."/>
            <person name="Osman S."/>
            <person name="Markiewicz E."/>
            <person name="Oyono O.L."/>
            <person name="Patti C."/>
            <person name="Phunkhang P."/>
            <person name="Pierre F."/>
            <person name="Priest M."/>
            <person name="Raghuraman S."/>
            <person name="Rege F."/>
            <person name="Reyes R."/>
            <person name="Rise C."/>
            <person name="Rogov P."/>
            <person name="Ross K."/>
            <person name="Ryan E."/>
            <person name="Settipalli S."/>
            <person name="Shea T."/>
            <person name="Sherpa N."/>
            <person name="Shi L."/>
            <person name="Shih D."/>
            <person name="Sparrow T."/>
            <person name="Spaulding J."/>
            <person name="Stalker J."/>
            <person name="Stange-Thomann N."/>
            <person name="Stavropoulos S."/>
            <person name="Stone C."/>
            <person name="Strader C."/>
            <person name="Tesfaye S."/>
            <person name="Thomson T."/>
            <person name="Thoulutsang Y."/>
            <person name="Thoulutsang D."/>
            <person name="Topham K."/>
            <person name="Topping I."/>
            <person name="Tsamla T."/>
            <person name="Vassiliev H."/>
            <person name="Vo A."/>
            <person name="Wangchuk T."/>
            <person name="Wangdi T."/>
            <person name="Weiand M."/>
            <person name="Wilkinson J."/>
            <person name="Wilson A."/>
            <person name="Yadav S."/>
            <person name="Young G."/>
            <person name="Yu Q."/>
            <person name="Zembek L."/>
            <person name="Zhong D."/>
            <person name="Zimmer A."/>
            <person name="Zwirko Z."/>
            <person name="Jaffe D.B."/>
            <person name="Alvarez P."/>
            <person name="Brockman W."/>
            <person name="Butler J."/>
            <person name="Chin C."/>
            <person name="Gnerre S."/>
            <person name="Grabherr M."/>
            <person name="Kleber M."/>
            <person name="Mauceli E."/>
            <person name="MacCallum I."/>
        </authorList>
    </citation>
    <scope>NUCLEOTIDE SEQUENCE [LARGE SCALE GENOMIC DNA]</scope>
    <source>
        <strain evidence="14">Tai18E2 / Tucson 14021-0261.01</strain>
    </source>
</reference>
<keyword evidence="8" id="KW-0496">Mitochondrion</keyword>
<feature type="region of interest" description="Disordered" evidence="12">
    <location>
        <begin position="1"/>
        <end position="88"/>
    </location>
</feature>
<dbReference type="EMBL" id="CH892044">
    <property type="protein sequence ID" value="EDX00134.2"/>
    <property type="molecule type" value="Genomic_DNA"/>
</dbReference>
<dbReference type="SUPFAM" id="SSF103506">
    <property type="entry name" value="Mitochondrial carrier"/>
    <property type="match status" value="1"/>
</dbReference>
<keyword evidence="3 11" id="KW-0813">Transport</keyword>
<keyword evidence="6" id="KW-0999">Mitochondrion inner membrane</keyword>
<dbReference type="GO" id="GO:0005743">
    <property type="term" value="C:mitochondrial inner membrane"/>
    <property type="evidence" value="ECO:0007669"/>
    <property type="project" value="UniProtKB-SubCell"/>
</dbReference>
<keyword evidence="5" id="KW-0677">Repeat</keyword>
<evidence type="ECO:0000313" key="13">
    <source>
        <dbReference type="EMBL" id="EDX00134.2"/>
    </source>
</evidence>
<evidence type="ECO:0000256" key="6">
    <source>
        <dbReference type="ARBA" id="ARBA00022792"/>
    </source>
</evidence>
<proteinExistence type="inferred from homology"/>
<dbReference type="Proteomes" id="UP000002282">
    <property type="component" value="Unassembled WGS sequence"/>
</dbReference>
<accession>B4IUS0</accession>